<organism evidence="2 3">
    <name type="scientific">Portunus trituberculatus</name>
    <name type="common">Swimming crab</name>
    <name type="synonym">Neptunus trituberculatus</name>
    <dbReference type="NCBI Taxonomy" id="210409"/>
    <lineage>
        <taxon>Eukaryota</taxon>
        <taxon>Metazoa</taxon>
        <taxon>Ecdysozoa</taxon>
        <taxon>Arthropoda</taxon>
        <taxon>Crustacea</taxon>
        <taxon>Multicrustacea</taxon>
        <taxon>Malacostraca</taxon>
        <taxon>Eumalacostraca</taxon>
        <taxon>Eucarida</taxon>
        <taxon>Decapoda</taxon>
        <taxon>Pleocyemata</taxon>
        <taxon>Brachyura</taxon>
        <taxon>Eubrachyura</taxon>
        <taxon>Portunoidea</taxon>
        <taxon>Portunidae</taxon>
        <taxon>Portuninae</taxon>
        <taxon>Portunus</taxon>
    </lineage>
</organism>
<feature type="region of interest" description="Disordered" evidence="1">
    <location>
        <begin position="37"/>
        <end position="75"/>
    </location>
</feature>
<keyword evidence="3" id="KW-1185">Reference proteome</keyword>
<proteinExistence type="predicted"/>
<protein>
    <submittedName>
        <fullName evidence="2">Uncharacterized protein</fullName>
    </submittedName>
</protein>
<name>A0A5B7HVE4_PORTR</name>
<dbReference type="AlphaFoldDB" id="A0A5B7HVE4"/>
<reference evidence="2 3" key="1">
    <citation type="submission" date="2019-05" db="EMBL/GenBank/DDBJ databases">
        <title>Another draft genome of Portunus trituberculatus and its Hox gene families provides insights of decapod evolution.</title>
        <authorList>
            <person name="Jeong J.-H."/>
            <person name="Song I."/>
            <person name="Kim S."/>
            <person name="Choi T."/>
            <person name="Kim D."/>
            <person name="Ryu S."/>
            <person name="Kim W."/>
        </authorList>
    </citation>
    <scope>NUCLEOTIDE SEQUENCE [LARGE SCALE GENOMIC DNA]</scope>
    <source>
        <tissue evidence="2">Muscle</tissue>
    </source>
</reference>
<accession>A0A5B7HVE4</accession>
<gene>
    <name evidence="2" type="ORF">E2C01_068102</name>
</gene>
<comment type="caution">
    <text evidence="2">The sequence shown here is derived from an EMBL/GenBank/DDBJ whole genome shotgun (WGS) entry which is preliminary data.</text>
</comment>
<evidence type="ECO:0000313" key="2">
    <source>
        <dbReference type="EMBL" id="MPC73765.1"/>
    </source>
</evidence>
<dbReference type="EMBL" id="VSRR010037478">
    <property type="protein sequence ID" value="MPC73765.1"/>
    <property type="molecule type" value="Genomic_DNA"/>
</dbReference>
<evidence type="ECO:0000256" key="1">
    <source>
        <dbReference type="SAM" id="MobiDB-lite"/>
    </source>
</evidence>
<dbReference type="Proteomes" id="UP000324222">
    <property type="component" value="Unassembled WGS sequence"/>
</dbReference>
<sequence>MYVASNQLVGGAAKGGSRELRRAGGTYSLRECHANLPTHQPFSLTPPHNPPDLPSLTPDLTTKRHTVTPSLRMVN</sequence>
<evidence type="ECO:0000313" key="3">
    <source>
        <dbReference type="Proteomes" id="UP000324222"/>
    </source>
</evidence>